<proteinExistence type="predicted"/>
<reference evidence="1" key="1">
    <citation type="submission" date="2016-01" db="EMBL/GenBank/DDBJ databases">
        <title>Reference transcriptome for the parasite Schistocephalus solidus: insights into the molecular evolution of parasitism.</title>
        <authorList>
            <person name="Hebert F.O."/>
            <person name="Grambauer S."/>
            <person name="Barber I."/>
            <person name="Landry C.R."/>
            <person name="Aubin-Horth N."/>
        </authorList>
    </citation>
    <scope>NUCLEOTIDE SEQUENCE</scope>
</reference>
<sequence>MQSLSLHSFHFHRINMGSENNLLPNSQWHDRVVQIKSPGRIMKVSENLSDSSSLVFHRILLVLITDIDPSTAPMGLSYPMNSTFQPPAASFRGPQTSCVKSTSSVDLFPNATRTLIFESCVKLLVVMLYCLVLMTKCVSHERRYMTVHSFFVRRPFALNPTTDQHSSVRIASSRL</sequence>
<evidence type="ECO:0000313" key="1">
    <source>
        <dbReference type="EMBL" id="JAP43772.1"/>
    </source>
</evidence>
<accession>A0A0X3P6V4</accession>
<organism evidence="1">
    <name type="scientific">Schistocephalus solidus</name>
    <name type="common">Tapeworm</name>
    <dbReference type="NCBI Taxonomy" id="70667"/>
    <lineage>
        <taxon>Eukaryota</taxon>
        <taxon>Metazoa</taxon>
        <taxon>Spiralia</taxon>
        <taxon>Lophotrochozoa</taxon>
        <taxon>Platyhelminthes</taxon>
        <taxon>Cestoda</taxon>
        <taxon>Eucestoda</taxon>
        <taxon>Diphyllobothriidea</taxon>
        <taxon>Diphyllobothriidae</taxon>
        <taxon>Schistocephalus</taxon>
    </lineage>
</organism>
<protein>
    <submittedName>
        <fullName evidence="1">Uncharacterized protein</fullName>
    </submittedName>
</protein>
<dbReference type="EMBL" id="GEEE01019453">
    <property type="protein sequence ID" value="JAP43772.1"/>
    <property type="molecule type" value="Transcribed_RNA"/>
</dbReference>
<name>A0A0X3P6V4_SCHSO</name>
<gene>
    <name evidence="1" type="ORF">TR143642</name>
</gene>
<dbReference type="AlphaFoldDB" id="A0A0X3P6V4"/>